<dbReference type="SMART" id="SM00209">
    <property type="entry name" value="TSP1"/>
    <property type="match status" value="1"/>
</dbReference>
<evidence type="ECO:0000256" key="4">
    <source>
        <dbReference type="ARBA" id="ARBA00022801"/>
    </source>
</evidence>
<dbReference type="GO" id="GO:0030198">
    <property type="term" value="P:extracellular matrix organization"/>
    <property type="evidence" value="ECO:0007669"/>
    <property type="project" value="TreeGrafter"/>
</dbReference>
<keyword evidence="3" id="KW-0479">Metal-binding</keyword>
<sequence>MAPVEVSFVQNLLKSPISLEDKLLIKKKGGHISDLRIHYTSADCLNDEPKDTLYPFRNVLPGTIYDTDAQCSLLLPKSYGTCSSGSDNFCELLVCRVSPTTCWSKDEPVADGTKCGENKWCYRKECIEIGERPEAVNGGWGEWSSWTSCSRTCGMGVSIAERDCNNPAPQNRGRYCLGERKKTKTCNPEAYAIETLQTHRYLYRNVWCFYRVYRYPHRTRYPITSMPFTISIGYPMDIHTGCSKK</sequence>
<protein>
    <recommendedName>
        <fullName evidence="8">ADAM cysteine-rich domain-containing protein</fullName>
    </recommendedName>
</protein>
<dbReference type="EMBL" id="OV121134">
    <property type="protein sequence ID" value="CAH0553699.1"/>
    <property type="molecule type" value="Genomic_DNA"/>
</dbReference>
<keyword evidence="6" id="KW-1015">Disulfide bond</keyword>
<keyword evidence="2" id="KW-0964">Secreted</keyword>
<evidence type="ECO:0000256" key="5">
    <source>
        <dbReference type="ARBA" id="ARBA00022833"/>
    </source>
</evidence>
<evidence type="ECO:0000256" key="1">
    <source>
        <dbReference type="ARBA" id="ARBA00004613"/>
    </source>
</evidence>
<dbReference type="AlphaFoldDB" id="A0A9P0FEZ8"/>
<dbReference type="PANTHER" id="PTHR13723">
    <property type="entry name" value="ADAMTS A DISINTEGRIN AND METALLOPROTEASE WITH THROMBOSPONDIN MOTIFS PROTEASE"/>
    <property type="match status" value="1"/>
</dbReference>
<reference evidence="9" key="1">
    <citation type="submission" date="2021-12" db="EMBL/GenBank/DDBJ databases">
        <authorList>
            <person name="King R."/>
        </authorList>
    </citation>
    <scope>NUCLEOTIDE SEQUENCE</scope>
</reference>
<gene>
    <name evidence="9" type="ORF">MELIAE_LOCUS5625</name>
</gene>
<dbReference type="PRINTS" id="PR01705">
    <property type="entry name" value="TSP1REPEAT"/>
</dbReference>
<keyword evidence="4" id="KW-0378">Hydrolase</keyword>
<evidence type="ECO:0000256" key="7">
    <source>
        <dbReference type="ARBA" id="ARBA00023180"/>
    </source>
</evidence>
<keyword evidence="5" id="KW-0862">Zinc</keyword>
<dbReference type="PROSITE" id="PS50092">
    <property type="entry name" value="TSP1"/>
    <property type="match status" value="1"/>
</dbReference>
<dbReference type="SMART" id="SM00608">
    <property type="entry name" value="ACR"/>
    <property type="match status" value="1"/>
</dbReference>
<keyword evidence="7" id="KW-0325">Glycoprotein</keyword>
<dbReference type="Gene3D" id="2.20.100.10">
    <property type="entry name" value="Thrombospondin type-1 (TSP1) repeat"/>
    <property type="match status" value="1"/>
</dbReference>
<feature type="domain" description="ADAM cysteine-rich" evidence="8">
    <location>
        <begin position="51"/>
        <end position="129"/>
    </location>
</feature>
<comment type="subcellular location">
    <subcellularLocation>
        <location evidence="1">Secreted</location>
    </subcellularLocation>
</comment>
<dbReference type="InterPro" id="IPR006586">
    <property type="entry name" value="ADAM_Cys-rich"/>
</dbReference>
<dbReference type="PANTHER" id="PTHR13723:SF311">
    <property type="entry name" value="ADAM CYSTEINE-RICH DOMAIN-CONTAINING PROTEIN"/>
    <property type="match status" value="1"/>
</dbReference>
<proteinExistence type="predicted"/>
<keyword evidence="10" id="KW-1185">Reference proteome</keyword>
<evidence type="ECO:0000313" key="9">
    <source>
        <dbReference type="EMBL" id="CAH0553699.1"/>
    </source>
</evidence>
<dbReference type="Pfam" id="PF00090">
    <property type="entry name" value="TSP_1"/>
    <property type="match status" value="1"/>
</dbReference>
<dbReference type="InterPro" id="IPR000884">
    <property type="entry name" value="TSP1_rpt"/>
</dbReference>
<evidence type="ECO:0000256" key="2">
    <source>
        <dbReference type="ARBA" id="ARBA00022525"/>
    </source>
</evidence>
<organism evidence="9 10">
    <name type="scientific">Brassicogethes aeneus</name>
    <name type="common">Rape pollen beetle</name>
    <name type="synonym">Meligethes aeneus</name>
    <dbReference type="NCBI Taxonomy" id="1431903"/>
    <lineage>
        <taxon>Eukaryota</taxon>
        <taxon>Metazoa</taxon>
        <taxon>Ecdysozoa</taxon>
        <taxon>Arthropoda</taxon>
        <taxon>Hexapoda</taxon>
        <taxon>Insecta</taxon>
        <taxon>Pterygota</taxon>
        <taxon>Neoptera</taxon>
        <taxon>Endopterygota</taxon>
        <taxon>Coleoptera</taxon>
        <taxon>Polyphaga</taxon>
        <taxon>Cucujiformia</taxon>
        <taxon>Nitidulidae</taxon>
        <taxon>Meligethinae</taxon>
        <taxon>Brassicogethes</taxon>
    </lineage>
</organism>
<dbReference type="GO" id="GO:0005576">
    <property type="term" value="C:extracellular region"/>
    <property type="evidence" value="ECO:0007669"/>
    <property type="project" value="UniProtKB-SubCell"/>
</dbReference>
<evidence type="ECO:0000259" key="8">
    <source>
        <dbReference type="SMART" id="SM00608"/>
    </source>
</evidence>
<dbReference type="InterPro" id="IPR041645">
    <property type="entry name" value="ADAMTS_CR_2"/>
</dbReference>
<dbReference type="InterPro" id="IPR050439">
    <property type="entry name" value="ADAMTS_ADAMTS-like"/>
</dbReference>
<dbReference type="GO" id="GO:0031012">
    <property type="term" value="C:extracellular matrix"/>
    <property type="evidence" value="ECO:0007669"/>
    <property type="project" value="TreeGrafter"/>
</dbReference>
<evidence type="ECO:0000256" key="6">
    <source>
        <dbReference type="ARBA" id="ARBA00023157"/>
    </source>
</evidence>
<evidence type="ECO:0000313" key="10">
    <source>
        <dbReference type="Proteomes" id="UP001154078"/>
    </source>
</evidence>
<dbReference type="GO" id="GO:0004222">
    <property type="term" value="F:metalloendopeptidase activity"/>
    <property type="evidence" value="ECO:0007669"/>
    <property type="project" value="TreeGrafter"/>
</dbReference>
<dbReference type="FunFam" id="2.20.100.10:FF:000006">
    <property type="entry name" value="A disintegrin and metalloproteinase with thrombospondin motifs 1"/>
    <property type="match status" value="1"/>
</dbReference>
<accession>A0A9P0FEZ8</accession>
<dbReference type="OrthoDB" id="412680at2759"/>
<dbReference type="Pfam" id="PF17771">
    <property type="entry name" value="ADAMTS_CR_2"/>
    <property type="match status" value="1"/>
</dbReference>
<dbReference type="GO" id="GO:0046872">
    <property type="term" value="F:metal ion binding"/>
    <property type="evidence" value="ECO:0007669"/>
    <property type="project" value="UniProtKB-KW"/>
</dbReference>
<dbReference type="InterPro" id="IPR036383">
    <property type="entry name" value="TSP1_rpt_sf"/>
</dbReference>
<evidence type="ECO:0000256" key="3">
    <source>
        <dbReference type="ARBA" id="ARBA00022723"/>
    </source>
</evidence>
<dbReference type="Gene3D" id="3.40.1620.60">
    <property type="match status" value="1"/>
</dbReference>
<dbReference type="SUPFAM" id="SSF82895">
    <property type="entry name" value="TSP-1 type 1 repeat"/>
    <property type="match status" value="1"/>
</dbReference>
<dbReference type="Proteomes" id="UP001154078">
    <property type="component" value="Chromosome 3"/>
</dbReference>
<name>A0A9P0FEZ8_BRAAE</name>
<dbReference type="GO" id="GO:0006508">
    <property type="term" value="P:proteolysis"/>
    <property type="evidence" value="ECO:0007669"/>
    <property type="project" value="TreeGrafter"/>
</dbReference>